<dbReference type="Gramene" id="PNT68663">
    <property type="protein sequence ID" value="PNT68663"/>
    <property type="gene ID" value="BRADI_3g43880v3"/>
</dbReference>
<sequence length="462" mass="49433">MAPARRARPSSVAAVCGRGWLSVRRNPFNNNSKRPRTARRSATRSSWASSPASQRCPTSSAPPPHAGDGAASCPARPPSSAARRASSIPEFIRPLALGFFSIPHGHGAPRLAPTASATRLLGLGAATQRPSLNALVEDDAGLSLDGSRLVASRNGLVVVDLRRGKHDRALKLCVCNPMTGQVDVLPPLSGKDGLSHYACTVLTPDDQNDTGDPPSAHRRFRLVLVYSRRGFTAFRSYTPEDGGAWSPEAKVSDARLGKKQMGVTHTGVVVGGGRGVYWLAKNVAFGLCLDTLHATVLGLPWARSSFSRAFDVANTLLGVSPDGRLCAVQIEELRLVATASRPRTVAFRVTVKPGRGDWEEKELVQVEQFLPPDVSRVKLRWFCEKSGVVLFTAGFGDGRSEVYALSLDKQEKVASHEPEPEGGTGSGRGAVKSDPWENLHGYEMDRAAYLATLGDGDATEDN</sequence>
<evidence type="ECO:0000256" key="1">
    <source>
        <dbReference type="SAM" id="MobiDB-lite"/>
    </source>
</evidence>
<feature type="domain" description="DUF7595" evidence="2">
    <location>
        <begin position="125"/>
        <end position="391"/>
    </location>
</feature>
<dbReference type="Proteomes" id="UP000008810">
    <property type="component" value="Chromosome 3"/>
</dbReference>
<dbReference type="ExpressionAtlas" id="A0A2K2D304">
    <property type="expression patterns" value="baseline and differential"/>
</dbReference>
<feature type="compositionally biased region" description="Low complexity" evidence="1">
    <location>
        <begin position="43"/>
        <end position="55"/>
    </location>
</feature>
<dbReference type="EnsemblPlants" id="PNT68663">
    <property type="protein sequence ID" value="PNT68663"/>
    <property type="gene ID" value="BRADI_3g43880v3"/>
</dbReference>
<dbReference type="PANTHER" id="PTHR36140:SF3">
    <property type="entry name" value="F-BOX DOMAIN-CONTAINING PROTEIN"/>
    <property type="match status" value="1"/>
</dbReference>
<protein>
    <recommendedName>
        <fullName evidence="2">DUF7595 domain-containing protein</fullName>
    </recommendedName>
</protein>
<reference evidence="3 4" key="1">
    <citation type="journal article" date="2010" name="Nature">
        <title>Genome sequencing and analysis of the model grass Brachypodium distachyon.</title>
        <authorList>
            <consortium name="International Brachypodium Initiative"/>
        </authorList>
    </citation>
    <scope>NUCLEOTIDE SEQUENCE [LARGE SCALE GENOMIC DNA]</scope>
    <source>
        <strain evidence="3 4">Bd21</strain>
    </source>
</reference>
<proteinExistence type="predicted"/>
<reference evidence="3" key="2">
    <citation type="submission" date="2017-06" db="EMBL/GenBank/DDBJ databases">
        <title>WGS assembly of Brachypodium distachyon.</title>
        <authorList>
            <consortium name="The International Brachypodium Initiative"/>
            <person name="Lucas S."/>
            <person name="Harmon-Smith M."/>
            <person name="Lail K."/>
            <person name="Tice H."/>
            <person name="Grimwood J."/>
            <person name="Bruce D."/>
            <person name="Barry K."/>
            <person name="Shu S."/>
            <person name="Lindquist E."/>
            <person name="Wang M."/>
            <person name="Pitluck S."/>
            <person name="Vogel J.P."/>
            <person name="Garvin D.F."/>
            <person name="Mockler T.C."/>
            <person name="Schmutz J."/>
            <person name="Rokhsar D."/>
            <person name="Bevan M.W."/>
        </authorList>
    </citation>
    <scope>NUCLEOTIDE SEQUENCE</scope>
    <source>
        <strain evidence="3">Bd21</strain>
    </source>
</reference>
<evidence type="ECO:0000313" key="4">
    <source>
        <dbReference type="EnsemblPlants" id="PNT68663"/>
    </source>
</evidence>
<reference evidence="4" key="3">
    <citation type="submission" date="2018-08" db="UniProtKB">
        <authorList>
            <consortium name="EnsemblPlants"/>
        </authorList>
    </citation>
    <scope>IDENTIFICATION</scope>
    <source>
        <strain evidence="4">cv. Bd21</strain>
    </source>
</reference>
<feature type="region of interest" description="Disordered" evidence="1">
    <location>
        <begin position="411"/>
        <end position="437"/>
    </location>
</feature>
<dbReference type="PANTHER" id="PTHR36140">
    <property type="entry name" value="F-BOX DOMAIN-CONTAINING PROTEIN-RELATED"/>
    <property type="match status" value="1"/>
</dbReference>
<evidence type="ECO:0000259" key="2">
    <source>
        <dbReference type="Pfam" id="PF24523"/>
    </source>
</evidence>
<dbReference type="InParanoid" id="A0A2K2D304"/>
<evidence type="ECO:0000313" key="5">
    <source>
        <dbReference type="Proteomes" id="UP000008810"/>
    </source>
</evidence>
<organism evidence="3">
    <name type="scientific">Brachypodium distachyon</name>
    <name type="common">Purple false brome</name>
    <name type="synonym">Trachynia distachya</name>
    <dbReference type="NCBI Taxonomy" id="15368"/>
    <lineage>
        <taxon>Eukaryota</taxon>
        <taxon>Viridiplantae</taxon>
        <taxon>Streptophyta</taxon>
        <taxon>Embryophyta</taxon>
        <taxon>Tracheophyta</taxon>
        <taxon>Spermatophyta</taxon>
        <taxon>Magnoliopsida</taxon>
        <taxon>Liliopsida</taxon>
        <taxon>Poales</taxon>
        <taxon>Poaceae</taxon>
        <taxon>BOP clade</taxon>
        <taxon>Pooideae</taxon>
        <taxon>Stipodae</taxon>
        <taxon>Brachypodieae</taxon>
        <taxon>Brachypodium</taxon>
    </lineage>
</organism>
<evidence type="ECO:0000313" key="3">
    <source>
        <dbReference type="EMBL" id="PNT68663.1"/>
    </source>
</evidence>
<dbReference type="OrthoDB" id="666566at2759"/>
<keyword evidence="5" id="KW-1185">Reference proteome</keyword>
<dbReference type="AlphaFoldDB" id="A0A2K2D304"/>
<dbReference type="Pfam" id="PF24523">
    <property type="entry name" value="DUF7595"/>
    <property type="match status" value="1"/>
</dbReference>
<name>A0A2K2D304_BRADI</name>
<gene>
    <name evidence="3" type="ORF">BRADI_3g43880v3</name>
</gene>
<feature type="region of interest" description="Disordered" evidence="1">
    <location>
        <begin position="24"/>
        <end position="85"/>
    </location>
</feature>
<dbReference type="InterPro" id="IPR056016">
    <property type="entry name" value="DUF7595"/>
</dbReference>
<dbReference type="EMBL" id="CM000882">
    <property type="protein sequence ID" value="PNT68663.1"/>
    <property type="molecule type" value="Genomic_DNA"/>
</dbReference>
<accession>A0A2K2D304</accession>
<feature type="compositionally biased region" description="Low complexity" evidence="1">
    <location>
        <begin position="70"/>
        <end position="85"/>
    </location>
</feature>
<feature type="compositionally biased region" description="Basic residues" evidence="1">
    <location>
        <begin position="33"/>
        <end position="42"/>
    </location>
</feature>